<dbReference type="KEGG" id="mmw:Mmwyl1_0902"/>
<reference evidence="1" key="1">
    <citation type="submission" date="2007-06" db="EMBL/GenBank/DDBJ databases">
        <title>Complete sequence of Marinomonas sp. MWYL1.</title>
        <authorList>
            <consortium name="US DOE Joint Genome Institute"/>
            <person name="Copeland A."/>
            <person name="Lucas S."/>
            <person name="Lapidus A."/>
            <person name="Barry K."/>
            <person name="Glavina del Rio T."/>
            <person name="Dalin E."/>
            <person name="Tice H."/>
            <person name="Pitluck S."/>
            <person name="Kiss H."/>
            <person name="Brettin T."/>
            <person name="Bruce D."/>
            <person name="Detter J.C."/>
            <person name="Han C."/>
            <person name="Schmutz J."/>
            <person name="Larimer F."/>
            <person name="Land M."/>
            <person name="Hauser L."/>
            <person name="Kyrpides N."/>
            <person name="Kim E."/>
            <person name="Johnston A.W.B."/>
            <person name="Todd J.D."/>
            <person name="Rogers R."/>
            <person name="Wexler M."/>
            <person name="Bond P.L."/>
            <person name="Li Y."/>
            <person name="Richardson P."/>
        </authorList>
    </citation>
    <scope>NUCLEOTIDE SEQUENCE [LARGE SCALE GENOMIC DNA]</scope>
    <source>
        <strain evidence="1">MWYL1</strain>
    </source>
</reference>
<dbReference type="STRING" id="400668.Mmwyl1_0902"/>
<dbReference type="OrthoDB" id="9810893at2"/>
<accession>A6VTQ5</accession>
<dbReference type="eggNOG" id="COG3631">
    <property type="taxonomic scope" value="Bacteria"/>
</dbReference>
<dbReference type="Gene3D" id="2.40.128.290">
    <property type="entry name" value="Uncharacterised protein Atu4866, PF11512"/>
    <property type="match status" value="1"/>
</dbReference>
<proteinExistence type="predicted"/>
<dbReference type="Pfam" id="PF11512">
    <property type="entry name" value="Atu4866"/>
    <property type="match status" value="1"/>
</dbReference>
<dbReference type="EMBL" id="CP000749">
    <property type="protein sequence ID" value="ABR69834.1"/>
    <property type="molecule type" value="Genomic_DNA"/>
</dbReference>
<dbReference type="HOGENOM" id="CLU_142247_2_0_6"/>
<protein>
    <recommendedName>
        <fullName evidence="2">Agrobacterium tumefaciens protein Atu4866</fullName>
    </recommendedName>
</protein>
<dbReference type="InterPro" id="IPR020955">
    <property type="entry name" value="Uncharacterised_Atu4866"/>
</dbReference>
<evidence type="ECO:0000313" key="1">
    <source>
        <dbReference type="EMBL" id="ABR69834.1"/>
    </source>
</evidence>
<gene>
    <name evidence="1" type="ordered locus">Mmwyl1_0902</name>
</gene>
<evidence type="ECO:0008006" key="2">
    <source>
        <dbReference type="Google" id="ProtNLM"/>
    </source>
</evidence>
<dbReference type="AlphaFoldDB" id="A6VTQ5"/>
<sequence length="84" mass="9805">MTHNESKIRQSYSGMWMTADGYIRHELLPNNRYVEARGNIESAYEGRYRITGDDIEYWDDTGFTADGTFIDGVLYHAGMILYRQ</sequence>
<organism evidence="1">
    <name type="scientific">Marinomonas sp. (strain MWYL1)</name>
    <dbReference type="NCBI Taxonomy" id="400668"/>
    <lineage>
        <taxon>Bacteria</taxon>
        <taxon>Pseudomonadati</taxon>
        <taxon>Pseudomonadota</taxon>
        <taxon>Gammaproteobacteria</taxon>
        <taxon>Oceanospirillales</taxon>
        <taxon>Oceanospirillaceae</taxon>
        <taxon>Marinomonas</taxon>
    </lineage>
</organism>
<name>A6VTQ5_MARMS</name>
<dbReference type="InterPro" id="IPR038646">
    <property type="entry name" value="Atu4866-like_sf"/>
</dbReference>